<organism evidence="1 2">
    <name type="scientific">Streptomyces phage Coruscant</name>
    <dbReference type="NCBI Taxonomy" id="2739834"/>
    <lineage>
        <taxon>Viruses</taxon>
        <taxon>Duplodnaviria</taxon>
        <taxon>Heunggongvirae</taxon>
        <taxon>Uroviricota</taxon>
        <taxon>Caudoviricetes</taxon>
        <taxon>Stanwilliamsviridae</taxon>
        <taxon>Boydwoodruffvirinae</taxon>
        <taxon>Coruscantvirus</taxon>
        <taxon>Coruscantvirus coruscant</taxon>
    </lineage>
</organism>
<gene>
    <name evidence="1" type="ORF">HUN41_00035</name>
</gene>
<name>A0A7G4AVX5_9CAUD</name>
<keyword evidence="1" id="KW-0808">Transferase</keyword>
<evidence type="ECO:0000313" key="1">
    <source>
        <dbReference type="EMBL" id="QMP84165.1"/>
    </source>
</evidence>
<dbReference type="GO" id="GO:0016740">
    <property type="term" value="F:transferase activity"/>
    <property type="evidence" value="ECO:0007669"/>
    <property type="project" value="UniProtKB-KW"/>
</dbReference>
<proteinExistence type="predicted"/>
<reference evidence="1 2" key="1">
    <citation type="submission" date="2020-07" db="EMBL/GenBank/DDBJ databases">
        <title>Streptomyces phage Genome sequencing and assembly.</title>
        <authorList>
            <person name="Sharma V."/>
            <person name="Hardy A."/>
            <person name="Frunzke J."/>
        </authorList>
    </citation>
    <scope>NUCLEOTIDE SEQUENCE [LARGE SCALE GENOMIC DNA]</scope>
</reference>
<evidence type="ECO:0000313" key="2">
    <source>
        <dbReference type="Proteomes" id="UP000515922"/>
    </source>
</evidence>
<dbReference type="Proteomes" id="UP000515922">
    <property type="component" value="Segment"/>
</dbReference>
<keyword evidence="2" id="KW-1185">Reference proteome</keyword>
<sequence length="72" mass="8371">MSDMWPVFHSYTRAVKDGTVDPLKCPDCEYILAVRELDGDPVLWCSTEDRYIRPGLDLRDRIKDLIDVTKRA</sequence>
<dbReference type="EMBL" id="MT711976">
    <property type="protein sequence ID" value="QMP84165.1"/>
    <property type="molecule type" value="Genomic_DNA"/>
</dbReference>
<protein>
    <submittedName>
        <fullName evidence="1">Carboxyl transferase</fullName>
    </submittedName>
</protein>
<accession>A0A7G4AVX5</accession>